<accession>N6YNG7</accession>
<protein>
    <submittedName>
        <fullName evidence="1">Uncharacterized protein</fullName>
    </submittedName>
</protein>
<organism evidence="1 2">
    <name type="scientific">Thauera linaloolentis (strain DSM 12138 / JCM 21573 / CCUG 41526 / CIP 105981 / IAM 15112 / NBRC 102519 / 47Lol)</name>
    <dbReference type="NCBI Taxonomy" id="1123367"/>
    <lineage>
        <taxon>Bacteria</taxon>
        <taxon>Pseudomonadati</taxon>
        <taxon>Pseudomonadota</taxon>
        <taxon>Betaproteobacteria</taxon>
        <taxon>Rhodocyclales</taxon>
        <taxon>Zoogloeaceae</taxon>
        <taxon>Thauera</taxon>
    </lineage>
</organism>
<dbReference type="AlphaFoldDB" id="N6YNG7"/>
<dbReference type="STRING" id="1123367.GCA_000621305_02688"/>
<dbReference type="EMBL" id="AMXE01000144">
    <property type="protein sequence ID" value="ENO83733.1"/>
    <property type="molecule type" value="Genomic_DNA"/>
</dbReference>
<keyword evidence="2" id="KW-1185">Reference proteome</keyword>
<evidence type="ECO:0000313" key="2">
    <source>
        <dbReference type="Proteomes" id="UP000013232"/>
    </source>
</evidence>
<gene>
    <name evidence="1" type="ORF">C666_18505</name>
</gene>
<name>N6YNG7_THAL4</name>
<comment type="caution">
    <text evidence="1">The sequence shown here is derived from an EMBL/GenBank/DDBJ whole genome shotgun (WGS) entry which is preliminary data.</text>
</comment>
<sequence length="68" mass="7086">MHMFAKAVFCGLALFCLGEVVTASKTGDGEAQKRAQLPGCDAGQGGCQGVPVVAEATADRFFTMVARY</sequence>
<reference evidence="1 2" key="1">
    <citation type="submission" date="2012-09" db="EMBL/GenBank/DDBJ databases">
        <title>Draft Genome Sequences of 6 Strains from Genus Thauera.</title>
        <authorList>
            <person name="Liu B."/>
            <person name="Shapleigh J.P."/>
            <person name="Frostegard A.H."/>
        </authorList>
    </citation>
    <scope>NUCLEOTIDE SEQUENCE [LARGE SCALE GENOMIC DNA]</scope>
    <source>
        <strain evidence="2">47Lol / DSM 12138</strain>
    </source>
</reference>
<dbReference type="Proteomes" id="UP000013232">
    <property type="component" value="Unassembled WGS sequence"/>
</dbReference>
<proteinExistence type="predicted"/>
<evidence type="ECO:0000313" key="1">
    <source>
        <dbReference type="EMBL" id="ENO83733.1"/>
    </source>
</evidence>